<dbReference type="HOGENOM" id="CLU_519571_0_0_10"/>
<evidence type="ECO:0000313" key="2">
    <source>
        <dbReference type="EMBL" id="ADY52312.1"/>
    </source>
</evidence>
<organism evidence="2 3">
    <name type="scientific">Pseudopedobacter saltans (strain ATCC 51119 / DSM 12145 / JCM 21818 / CCUG 39354 / LMG 10337 / NBRC 100064 / NCIMB 13643)</name>
    <name type="common">Pedobacter saltans</name>
    <dbReference type="NCBI Taxonomy" id="762903"/>
    <lineage>
        <taxon>Bacteria</taxon>
        <taxon>Pseudomonadati</taxon>
        <taxon>Bacteroidota</taxon>
        <taxon>Sphingobacteriia</taxon>
        <taxon>Sphingobacteriales</taxon>
        <taxon>Sphingobacteriaceae</taxon>
        <taxon>Pseudopedobacter</taxon>
    </lineage>
</organism>
<dbReference type="OrthoDB" id="1093345at2"/>
<keyword evidence="1" id="KW-0812">Transmembrane</keyword>
<dbReference type="RefSeq" id="WP_013632803.1">
    <property type="nucleotide sequence ID" value="NC_015177.1"/>
</dbReference>
<dbReference type="STRING" id="762903.Pedsa_1755"/>
<keyword evidence="1" id="KW-1133">Transmembrane helix</keyword>
<feature type="transmembrane region" description="Helical" evidence="1">
    <location>
        <begin position="5"/>
        <end position="23"/>
    </location>
</feature>
<sequence>MKRIIIIISVLVILVFGITVFYFKNLSASENASEKVFQVIPDNASLVFEYKNETSFYDIFKDFTLFSDILGKESTGHLHALKSVFIDNDAVAYALKQNELFFSLHATSPNEADFLVITPINEKQIKNSLQLIELIKSKYVIEQEGNLYYLSFNNNAKFYFTFTNNLALGSFNEKLLKEVSEQKTEKTSNFSLLKDNVSSQRNKNSIANLYINFSNFGKLLNNFSDKKNPIETASLKNFSAISSLNINYQNNAFMFSGTTELKNNRKEYAALFLNQSPGKNTLAEILPYDAASYIFYYVSDFEKFKSELNQLISARKETDKKNTQIQTVSQKNSINLDRELYPAIGNEFGLIQLASRDKIGIIKSNKTNRLSFILSTISSSTGETNIRKFNDSDLLYYYLGDPFKEFRRPFYTVIENHVIIANNIITLKRFLQNYESQNFLSRTDKNIYFQQYLSNQGNIFYFIHNGNSKGNIRAFLSRSSYRKMNGENFDWKNIYGLSIQFSADKNKFFTNLYMSKMPKAVENNVESPALDSLLN</sequence>
<dbReference type="Proteomes" id="UP000000310">
    <property type="component" value="Chromosome"/>
</dbReference>
<reference evidence="3" key="2">
    <citation type="submission" date="2011-02" db="EMBL/GenBank/DDBJ databases">
        <title>The complete genome of Pedobacter saltans DSM 12145.</title>
        <authorList>
            <consortium name="US DOE Joint Genome Institute (JGI-PGF)"/>
            <person name="Lucas S."/>
            <person name="Copeland A."/>
            <person name="Lapidus A."/>
            <person name="Bruce D."/>
            <person name="Goodwin L."/>
            <person name="Pitluck S."/>
            <person name="Kyrpides N."/>
            <person name="Mavromatis K."/>
            <person name="Pagani I."/>
            <person name="Ivanova N."/>
            <person name="Ovchinnikova G."/>
            <person name="Lu M."/>
            <person name="Detter J.C."/>
            <person name="Han C."/>
            <person name="Land M."/>
            <person name="Hauser L."/>
            <person name="Markowitz V."/>
            <person name="Cheng J.-F."/>
            <person name="Hugenholtz P."/>
            <person name="Woyke T."/>
            <person name="Wu D."/>
            <person name="Tindall B."/>
            <person name="Pomrenke H.G."/>
            <person name="Brambilla E."/>
            <person name="Klenk H.-P."/>
            <person name="Eisen J.A."/>
        </authorList>
    </citation>
    <scope>NUCLEOTIDE SEQUENCE [LARGE SCALE GENOMIC DNA]</scope>
    <source>
        <strain evidence="3">ATCC 51119 / DSM 12145 / JCM 21818 / LMG 10337 / NBRC 100064 / NCIMB 13643</strain>
    </source>
</reference>
<proteinExistence type="predicted"/>
<keyword evidence="3" id="KW-1185">Reference proteome</keyword>
<gene>
    <name evidence="2" type="ordered locus">Pedsa_1755</name>
</gene>
<reference evidence="2 3" key="1">
    <citation type="journal article" date="2011" name="Stand. Genomic Sci.">
        <title>Complete genome sequence of the gliding, heparinolytic Pedobacter saltans type strain (113).</title>
        <authorList>
            <person name="Liolios K."/>
            <person name="Sikorski J."/>
            <person name="Lu M."/>
            <person name="Nolan M."/>
            <person name="Lapidus A."/>
            <person name="Lucas S."/>
            <person name="Hammon N."/>
            <person name="Deshpande S."/>
            <person name="Cheng J.F."/>
            <person name="Tapia R."/>
            <person name="Han C."/>
            <person name="Goodwin L."/>
            <person name="Pitluck S."/>
            <person name="Huntemann M."/>
            <person name="Ivanova N."/>
            <person name="Pagani I."/>
            <person name="Mavromatis K."/>
            <person name="Ovchinikova G."/>
            <person name="Pati A."/>
            <person name="Chen A."/>
            <person name="Palaniappan K."/>
            <person name="Land M."/>
            <person name="Hauser L."/>
            <person name="Brambilla E.M."/>
            <person name="Kotsyurbenko O."/>
            <person name="Rohde M."/>
            <person name="Tindall B.J."/>
            <person name="Abt B."/>
            <person name="Goker M."/>
            <person name="Detter J.C."/>
            <person name="Woyke T."/>
            <person name="Bristow J."/>
            <person name="Eisen J.A."/>
            <person name="Markowitz V."/>
            <person name="Hugenholtz P."/>
            <person name="Klenk H.P."/>
            <person name="Kyrpides N.C."/>
        </authorList>
    </citation>
    <scope>NUCLEOTIDE SEQUENCE [LARGE SCALE GENOMIC DNA]</scope>
    <source>
        <strain evidence="3">ATCC 51119 / DSM 12145 / JCM 21818 / LMG 10337 / NBRC 100064 / NCIMB 13643</strain>
    </source>
</reference>
<evidence type="ECO:0000313" key="3">
    <source>
        <dbReference type="Proteomes" id="UP000000310"/>
    </source>
</evidence>
<evidence type="ECO:0008006" key="4">
    <source>
        <dbReference type="Google" id="ProtNLM"/>
    </source>
</evidence>
<protein>
    <recommendedName>
        <fullName evidence="4">DUF3352 domain-containing protein</fullName>
    </recommendedName>
</protein>
<accession>F0S850</accession>
<dbReference type="KEGG" id="psn:Pedsa_1755"/>
<dbReference type="eggNOG" id="COG1520">
    <property type="taxonomic scope" value="Bacteria"/>
</dbReference>
<dbReference type="AlphaFoldDB" id="F0S850"/>
<name>F0S850_PSESL</name>
<keyword evidence="1" id="KW-0472">Membrane</keyword>
<evidence type="ECO:0000256" key="1">
    <source>
        <dbReference type="SAM" id="Phobius"/>
    </source>
</evidence>
<dbReference type="EMBL" id="CP002545">
    <property type="protein sequence ID" value="ADY52312.1"/>
    <property type="molecule type" value="Genomic_DNA"/>
</dbReference>